<evidence type="ECO:0000256" key="2">
    <source>
        <dbReference type="ARBA" id="ARBA00023315"/>
    </source>
</evidence>
<keyword evidence="7" id="KW-1185">Reference proteome</keyword>
<evidence type="ECO:0000256" key="1">
    <source>
        <dbReference type="ARBA" id="ARBA00022679"/>
    </source>
</evidence>
<accession>A0ABR9W486</accession>
<keyword evidence="1" id="KW-0808">Transferase</keyword>
<dbReference type="EMBL" id="JADEYR010000008">
    <property type="protein sequence ID" value="MBE9404250.1"/>
    <property type="molecule type" value="Genomic_DNA"/>
</dbReference>
<dbReference type="SUPFAM" id="SSF55729">
    <property type="entry name" value="Acyl-CoA N-acyltransferases (Nat)"/>
    <property type="match status" value="1"/>
</dbReference>
<evidence type="ECO:0000256" key="3">
    <source>
        <dbReference type="ARBA" id="ARBA00038502"/>
    </source>
</evidence>
<dbReference type="PANTHER" id="PTHR43792:SF8">
    <property type="entry name" value="[RIBOSOMAL PROTEIN US5]-ALANINE N-ACETYLTRANSFERASE"/>
    <property type="match status" value="1"/>
</dbReference>
<evidence type="ECO:0000256" key="4">
    <source>
        <dbReference type="SAM" id="MobiDB-lite"/>
    </source>
</evidence>
<organism evidence="6 7">
    <name type="scientific">Brachybacterium epidermidis</name>
    <dbReference type="NCBI Taxonomy" id="2781983"/>
    <lineage>
        <taxon>Bacteria</taxon>
        <taxon>Bacillati</taxon>
        <taxon>Actinomycetota</taxon>
        <taxon>Actinomycetes</taxon>
        <taxon>Micrococcales</taxon>
        <taxon>Dermabacteraceae</taxon>
        <taxon>Brachybacterium</taxon>
    </lineage>
</organism>
<comment type="caution">
    <text evidence="6">The sequence shown here is derived from an EMBL/GenBank/DDBJ whole genome shotgun (WGS) entry which is preliminary data.</text>
</comment>
<dbReference type="Proteomes" id="UP000644727">
    <property type="component" value="Unassembled WGS sequence"/>
</dbReference>
<dbReference type="RefSeq" id="WP_193865998.1">
    <property type="nucleotide sequence ID" value="NZ_JADEYR010000008.1"/>
</dbReference>
<protein>
    <submittedName>
        <fullName evidence="6">GNAT family N-acetyltransferase</fullName>
    </submittedName>
</protein>
<sequence length="217" mass="24642">MVHTWPLTLRDRELVLRPLQRRDRAAYDALRRRNAAWLRPWDATDPEHGRVQPPFATLRRWGERQARAGTMLPLGIVVDGRLRGQITAAPILYGPQRCATLGYWIDRESAGRGIVPRAAALVIDHLFAEMGIHRVEVTVRPENAASLRVVEKLHLRGEGLRRSAIHVDGAWRDHLVFAITAEEIRPAHAGRTDRRDHGGRGVLDRLLTEYPPDTRPT</sequence>
<dbReference type="InterPro" id="IPR051531">
    <property type="entry name" value="N-acetyltransferase"/>
</dbReference>
<name>A0ABR9W486_9MICO</name>
<feature type="domain" description="N-acetyltransferase" evidence="5">
    <location>
        <begin position="14"/>
        <end position="182"/>
    </location>
</feature>
<feature type="compositionally biased region" description="Basic and acidic residues" evidence="4">
    <location>
        <begin position="188"/>
        <end position="207"/>
    </location>
</feature>
<evidence type="ECO:0000259" key="5">
    <source>
        <dbReference type="PROSITE" id="PS51186"/>
    </source>
</evidence>
<comment type="similarity">
    <text evidence="3">Belongs to the acetyltransferase family. RimJ subfamily.</text>
</comment>
<evidence type="ECO:0000313" key="6">
    <source>
        <dbReference type="EMBL" id="MBE9404250.1"/>
    </source>
</evidence>
<dbReference type="PROSITE" id="PS51186">
    <property type="entry name" value="GNAT"/>
    <property type="match status" value="1"/>
</dbReference>
<reference evidence="6 7" key="1">
    <citation type="submission" date="2020-10" db="EMBL/GenBank/DDBJ databases">
        <title>Draft genome and description of Brachybacterium epidermidis sp nov.</title>
        <authorList>
            <person name="Boxberger M."/>
            <person name="La Scola B."/>
        </authorList>
    </citation>
    <scope>NUCLEOTIDE SEQUENCE [LARGE SCALE GENOMIC DNA]</scope>
    <source>
        <strain evidence="6 7">Marseille-Q2903</strain>
    </source>
</reference>
<dbReference type="InterPro" id="IPR016181">
    <property type="entry name" value="Acyl_CoA_acyltransferase"/>
</dbReference>
<keyword evidence="2" id="KW-0012">Acyltransferase</keyword>
<dbReference type="InterPro" id="IPR000182">
    <property type="entry name" value="GNAT_dom"/>
</dbReference>
<dbReference type="Pfam" id="PF13302">
    <property type="entry name" value="Acetyltransf_3"/>
    <property type="match status" value="1"/>
</dbReference>
<dbReference type="Gene3D" id="3.40.630.30">
    <property type="match status" value="1"/>
</dbReference>
<proteinExistence type="inferred from homology"/>
<feature type="region of interest" description="Disordered" evidence="4">
    <location>
        <begin position="188"/>
        <end position="217"/>
    </location>
</feature>
<dbReference type="PANTHER" id="PTHR43792">
    <property type="entry name" value="GNAT FAMILY, PUTATIVE (AFU_ORTHOLOGUE AFUA_3G00765)-RELATED-RELATED"/>
    <property type="match status" value="1"/>
</dbReference>
<evidence type="ECO:0000313" key="7">
    <source>
        <dbReference type="Proteomes" id="UP000644727"/>
    </source>
</evidence>
<gene>
    <name evidence="6" type="ORF">IOE58_08650</name>
</gene>